<evidence type="ECO:0000313" key="4">
    <source>
        <dbReference type="EMBL" id="ACU06084.1"/>
    </source>
</evidence>
<dbReference type="HOGENOM" id="CLU_009583_2_5_10"/>
<dbReference type="GO" id="GO:0009103">
    <property type="term" value="P:lipopolysaccharide biosynthetic process"/>
    <property type="evidence" value="ECO:0007669"/>
    <property type="project" value="TreeGrafter"/>
</dbReference>
<organism evidence="4 5">
    <name type="scientific">Pedobacter heparinus (strain ATCC 13125 / DSM 2366 / CIP 104194 / JCM 7457 / NBRC 12017 / NCIMB 9290 / NRRL B-14731 / HIM 762-3)</name>
    <dbReference type="NCBI Taxonomy" id="485917"/>
    <lineage>
        <taxon>Bacteria</taxon>
        <taxon>Pseudomonadati</taxon>
        <taxon>Bacteroidota</taxon>
        <taxon>Sphingobacteriia</taxon>
        <taxon>Sphingobacteriales</taxon>
        <taxon>Sphingobacteriaceae</taxon>
        <taxon>Pedobacter</taxon>
    </lineage>
</organism>
<dbReference type="Pfam" id="PF13439">
    <property type="entry name" value="Glyco_transf_4"/>
    <property type="match status" value="1"/>
</dbReference>
<dbReference type="EMBL" id="CP001681">
    <property type="protein sequence ID" value="ACU06084.1"/>
    <property type="molecule type" value="Genomic_DNA"/>
</dbReference>
<dbReference type="eggNOG" id="COG0438">
    <property type="taxonomic scope" value="Bacteria"/>
</dbReference>
<evidence type="ECO:0000313" key="5">
    <source>
        <dbReference type="Proteomes" id="UP000000852"/>
    </source>
</evidence>
<feature type="domain" description="Glycosyl transferase family 1" evidence="2">
    <location>
        <begin position="186"/>
        <end position="333"/>
    </location>
</feature>
<reference evidence="4 5" key="1">
    <citation type="journal article" date="2009" name="Stand. Genomic Sci.">
        <title>Complete genome sequence of Pedobacter heparinus type strain (HIM 762-3).</title>
        <authorList>
            <person name="Han C."/>
            <person name="Spring S."/>
            <person name="Lapidus A."/>
            <person name="Del Rio T.G."/>
            <person name="Tice H."/>
            <person name="Copeland A."/>
            <person name="Cheng J.F."/>
            <person name="Lucas S."/>
            <person name="Chen F."/>
            <person name="Nolan M."/>
            <person name="Bruce D."/>
            <person name="Goodwin L."/>
            <person name="Pitluck S."/>
            <person name="Ivanova N."/>
            <person name="Mavromatis K."/>
            <person name="Mikhailova N."/>
            <person name="Pati A."/>
            <person name="Chen A."/>
            <person name="Palaniappan K."/>
            <person name="Land M."/>
            <person name="Hauser L."/>
            <person name="Chang Y.J."/>
            <person name="Jeffries C.C."/>
            <person name="Saunders E."/>
            <person name="Chertkov O."/>
            <person name="Brettin T."/>
            <person name="Goker M."/>
            <person name="Rohde M."/>
            <person name="Bristow J."/>
            <person name="Eisen J.A."/>
            <person name="Markowitz V."/>
            <person name="Hugenholtz P."/>
            <person name="Kyrpides N.C."/>
            <person name="Klenk H.P."/>
            <person name="Detter J.C."/>
        </authorList>
    </citation>
    <scope>NUCLEOTIDE SEQUENCE [LARGE SCALE GENOMIC DNA]</scope>
    <source>
        <strain evidence="5">ATCC 13125 / DSM 2366 / CIP 104194 / JCM 7457 / NBRC 12017 / NCIMB 9290 / NRRL B-14731 / HIM 762-3</strain>
    </source>
</reference>
<dbReference type="Gene3D" id="3.40.50.2000">
    <property type="entry name" value="Glycogen Phosphorylase B"/>
    <property type="match status" value="2"/>
</dbReference>
<dbReference type="KEGG" id="phe:Phep_3893"/>
<dbReference type="Proteomes" id="UP000000852">
    <property type="component" value="Chromosome"/>
</dbReference>
<dbReference type="SUPFAM" id="SSF53756">
    <property type="entry name" value="UDP-Glycosyltransferase/glycogen phosphorylase"/>
    <property type="match status" value="1"/>
</dbReference>
<evidence type="ECO:0000256" key="1">
    <source>
        <dbReference type="ARBA" id="ARBA00022679"/>
    </source>
</evidence>
<keyword evidence="1 4" id="KW-0808">Transferase</keyword>
<sequence length="374" mass="42445">MSKKILLLTLETFCATGGIQKMGRILAYGLQQLGAKHKWEAELYSLCDRKTDLMPEYLAEEKFKAFRKNRLKFMWESIKAGKKADLVILSHINLSVLGWAIYLLNPNCQIWLIAHGIEVWRPLRLWKKSVWKICSKVICVSRYTQEKVIALHQVAPEQCTVVNNAVDPFITFPEHFHKPGYLLERYELNTDQKIVFTLARISVTEQYKGYDQVIKALGNLGQNNIQYVLAGPYDEAEKLRLTQLASQYGLGNNFILPGYIKAEELADHFLLADLFVLPSKKEGFGIVFIEAMAFGLPIICGNADGSVDAVKNQEMGTAIDPDDIGALEQAILRNLGRTLSIGARKSIQQQCLKYFSQQHYLQTLERLIKNEACN</sequence>
<gene>
    <name evidence="4" type="ordered locus">Phep_3893</name>
</gene>
<dbReference type="Pfam" id="PF00534">
    <property type="entry name" value="Glycos_transf_1"/>
    <property type="match status" value="1"/>
</dbReference>
<accession>C6XVK9</accession>
<dbReference type="RefSeq" id="WP_015809693.1">
    <property type="nucleotide sequence ID" value="NC_013061.1"/>
</dbReference>
<protein>
    <submittedName>
        <fullName evidence="4">Glycosyl transferase group 1</fullName>
    </submittedName>
</protein>
<dbReference type="InterPro" id="IPR001296">
    <property type="entry name" value="Glyco_trans_1"/>
</dbReference>
<dbReference type="CAZy" id="GT4">
    <property type="family name" value="Glycosyltransferase Family 4"/>
</dbReference>
<evidence type="ECO:0000259" key="3">
    <source>
        <dbReference type="Pfam" id="PF13439"/>
    </source>
</evidence>
<feature type="domain" description="Glycosyltransferase subfamily 4-like N-terminal" evidence="3">
    <location>
        <begin position="70"/>
        <end position="168"/>
    </location>
</feature>
<dbReference type="GO" id="GO:0016757">
    <property type="term" value="F:glycosyltransferase activity"/>
    <property type="evidence" value="ECO:0007669"/>
    <property type="project" value="InterPro"/>
</dbReference>
<dbReference type="CDD" id="cd03801">
    <property type="entry name" value="GT4_PimA-like"/>
    <property type="match status" value="1"/>
</dbReference>
<evidence type="ECO:0000259" key="2">
    <source>
        <dbReference type="Pfam" id="PF00534"/>
    </source>
</evidence>
<dbReference type="AlphaFoldDB" id="C6XVK9"/>
<dbReference type="STRING" id="485917.Phep_3893"/>
<keyword evidence="5" id="KW-1185">Reference proteome</keyword>
<dbReference type="PANTHER" id="PTHR46401">
    <property type="entry name" value="GLYCOSYLTRANSFERASE WBBK-RELATED"/>
    <property type="match status" value="1"/>
</dbReference>
<proteinExistence type="predicted"/>
<dbReference type="OrthoDB" id="9811239at2"/>
<dbReference type="InterPro" id="IPR028098">
    <property type="entry name" value="Glyco_trans_4-like_N"/>
</dbReference>
<name>C6XVK9_PEDHD</name>
<dbReference type="PANTHER" id="PTHR46401:SF2">
    <property type="entry name" value="GLYCOSYLTRANSFERASE WBBK-RELATED"/>
    <property type="match status" value="1"/>
</dbReference>